<gene>
    <name evidence="2" type="ORF">A4X13_0g8360</name>
</gene>
<accession>A0A177TB64</accession>
<keyword evidence="3" id="KW-1185">Reference proteome</keyword>
<comment type="caution">
    <text evidence="2">The sequence shown here is derived from an EMBL/GenBank/DDBJ whole genome shotgun (WGS) entry which is preliminary data.</text>
</comment>
<feature type="domain" description="MULE transposase" evidence="1">
    <location>
        <begin position="153"/>
        <end position="193"/>
    </location>
</feature>
<evidence type="ECO:0000313" key="3">
    <source>
        <dbReference type="Proteomes" id="UP000077521"/>
    </source>
</evidence>
<evidence type="ECO:0000313" key="2">
    <source>
        <dbReference type="EMBL" id="KAE8238832.1"/>
    </source>
</evidence>
<name>A0A177TB64_9BASI</name>
<dbReference type="Pfam" id="PF10551">
    <property type="entry name" value="MULE"/>
    <property type="match status" value="1"/>
</dbReference>
<proteinExistence type="predicted"/>
<dbReference type="InterPro" id="IPR018289">
    <property type="entry name" value="MULE_transposase_dom"/>
</dbReference>
<organism evidence="2 3">
    <name type="scientific">Tilletia indica</name>
    <dbReference type="NCBI Taxonomy" id="43049"/>
    <lineage>
        <taxon>Eukaryota</taxon>
        <taxon>Fungi</taxon>
        <taxon>Dikarya</taxon>
        <taxon>Basidiomycota</taxon>
        <taxon>Ustilaginomycotina</taxon>
        <taxon>Exobasidiomycetes</taxon>
        <taxon>Tilletiales</taxon>
        <taxon>Tilletiaceae</taxon>
        <taxon>Tilletia</taxon>
    </lineage>
</organism>
<reference evidence="2" key="2">
    <citation type="journal article" date="2019" name="IMA Fungus">
        <title>Genome sequencing and comparison of five Tilletia species to identify candidate genes for the detection of regulated species infecting wheat.</title>
        <authorList>
            <person name="Nguyen H.D.T."/>
            <person name="Sultana T."/>
            <person name="Kesanakurti P."/>
            <person name="Hambleton S."/>
        </authorList>
    </citation>
    <scope>NUCLEOTIDE SEQUENCE</scope>
    <source>
        <strain evidence="2">DAOMC 236416</strain>
    </source>
</reference>
<dbReference type="Proteomes" id="UP000077521">
    <property type="component" value="Unassembled WGS sequence"/>
</dbReference>
<sequence>MAGLRRAVRLHSDPFVAVDIFVKNNWANVFGYQALKVNKKSKRFSIGVKSSWSFANLIRHHGNAVFLDSSWRNKNENRAPLTFVATTNAAGHMVPCACAAYLSADATTSSFEHLLASLEEEVLKEAEKICEESINDPNLDPDDILYVNAAKIQEQGTWHPAVVMIDKCRAELNALQSVWPETQVRLCQFHILQAICRWDTDAKAGSQKPPGINRKDKPGICAAFREAQRCGNMDDWPAARVTFDAAIKA</sequence>
<reference evidence="2" key="1">
    <citation type="submission" date="2016-04" db="EMBL/GenBank/DDBJ databases">
        <authorList>
            <person name="Nguyen H.D."/>
            <person name="Samba Siva P."/>
            <person name="Cullis J."/>
            <person name="Levesque C.A."/>
            <person name="Hambleton S."/>
        </authorList>
    </citation>
    <scope>NUCLEOTIDE SEQUENCE</scope>
    <source>
        <strain evidence="2">DAOMC 236416</strain>
    </source>
</reference>
<dbReference type="AlphaFoldDB" id="A0A177TB64"/>
<protein>
    <recommendedName>
        <fullName evidence="1">MULE transposase domain-containing protein</fullName>
    </recommendedName>
</protein>
<evidence type="ECO:0000259" key="1">
    <source>
        <dbReference type="Pfam" id="PF10551"/>
    </source>
</evidence>
<dbReference type="EMBL" id="LWDF02001411">
    <property type="protein sequence ID" value="KAE8238832.1"/>
    <property type="molecule type" value="Genomic_DNA"/>
</dbReference>